<accession>A0A0E9WP44</accession>
<feature type="chain" id="PRO_5002434919" description="Secreted protein" evidence="1">
    <location>
        <begin position="21"/>
        <end position="69"/>
    </location>
</feature>
<keyword evidence="1" id="KW-0732">Signal</keyword>
<dbReference type="AlphaFoldDB" id="A0A0E9WP44"/>
<proteinExistence type="predicted"/>
<evidence type="ECO:0000313" key="2">
    <source>
        <dbReference type="EMBL" id="JAH91315.1"/>
    </source>
</evidence>
<name>A0A0E9WP44_ANGAN</name>
<evidence type="ECO:0008006" key="3">
    <source>
        <dbReference type="Google" id="ProtNLM"/>
    </source>
</evidence>
<reference evidence="2" key="1">
    <citation type="submission" date="2014-11" db="EMBL/GenBank/DDBJ databases">
        <authorList>
            <person name="Amaro Gonzalez C."/>
        </authorList>
    </citation>
    <scope>NUCLEOTIDE SEQUENCE</scope>
</reference>
<organism evidence="2">
    <name type="scientific">Anguilla anguilla</name>
    <name type="common">European freshwater eel</name>
    <name type="synonym">Muraena anguilla</name>
    <dbReference type="NCBI Taxonomy" id="7936"/>
    <lineage>
        <taxon>Eukaryota</taxon>
        <taxon>Metazoa</taxon>
        <taxon>Chordata</taxon>
        <taxon>Craniata</taxon>
        <taxon>Vertebrata</taxon>
        <taxon>Euteleostomi</taxon>
        <taxon>Actinopterygii</taxon>
        <taxon>Neopterygii</taxon>
        <taxon>Teleostei</taxon>
        <taxon>Anguilliformes</taxon>
        <taxon>Anguillidae</taxon>
        <taxon>Anguilla</taxon>
    </lineage>
</organism>
<protein>
    <recommendedName>
        <fullName evidence="3">Secreted protein</fullName>
    </recommendedName>
</protein>
<feature type="signal peptide" evidence="1">
    <location>
        <begin position="1"/>
        <end position="20"/>
    </location>
</feature>
<dbReference type="EMBL" id="GBXM01017262">
    <property type="protein sequence ID" value="JAH91315.1"/>
    <property type="molecule type" value="Transcribed_RNA"/>
</dbReference>
<sequence>MNNLYVLSSALCLLLECVRFQRCGKNLFLNFGKHCRKIIVKIFVVMRQRMDSCCESLNFLIMSRILLLL</sequence>
<reference evidence="2" key="2">
    <citation type="journal article" date="2015" name="Fish Shellfish Immunol.">
        <title>Early steps in the European eel (Anguilla anguilla)-Vibrio vulnificus interaction in the gills: Role of the RtxA13 toxin.</title>
        <authorList>
            <person name="Callol A."/>
            <person name="Pajuelo D."/>
            <person name="Ebbesson L."/>
            <person name="Teles M."/>
            <person name="MacKenzie S."/>
            <person name="Amaro C."/>
        </authorList>
    </citation>
    <scope>NUCLEOTIDE SEQUENCE</scope>
</reference>
<evidence type="ECO:0000256" key="1">
    <source>
        <dbReference type="SAM" id="SignalP"/>
    </source>
</evidence>